<dbReference type="Pfam" id="PF00486">
    <property type="entry name" value="Trans_reg_C"/>
    <property type="match status" value="1"/>
</dbReference>
<keyword evidence="11" id="KW-1185">Reference proteome</keyword>
<dbReference type="GO" id="GO:0032993">
    <property type="term" value="C:protein-DNA complex"/>
    <property type="evidence" value="ECO:0007669"/>
    <property type="project" value="TreeGrafter"/>
</dbReference>
<reference evidence="10 11" key="1">
    <citation type="submission" date="2017-09" db="EMBL/GenBank/DDBJ databases">
        <title>Genomics of the genus Arcobacter.</title>
        <authorList>
            <person name="Perez-Cataluna A."/>
            <person name="Figueras M.J."/>
            <person name="Salas-Masso N."/>
        </authorList>
    </citation>
    <scope>NUCLEOTIDE SEQUENCE [LARGE SCALE GENOMIC DNA]</scope>
    <source>
        <strain evidence="10 11">CECT 7386</strain>
    </source>
</reference>
<dbReference type="InterPro" id="IPR001867">
    <property type="entry name" value="OmpR/PhoB-type_DNA-bd"/>
</dbReference>
<evidence type="ECO:0000256" key="1">
    <source>
        <dbReference type="ARBA" id="ARBA00022553"/>
    </source>
</evidence>
<evidence type="ECO:0000313" key="10">
    <source>
        <dbReference type="EMBL" id="RXK13857.1"/>
    </source>
</evidence>
<dbReference type="RefSeq" id="WP_114841144.1">
    <property type="nucleotide sequence ID" value="NZ_CP031219.1"/>
</dbReference>
<dbReference type="InterPro" id="IPR011006">
    <property type="entry name" value="CheY-like_superfamily"/>
</dbReference>
<evidence type="ECO:0000256" key="2">
    <source>
        <dbReference type="ARBA" id="ARBA00023012"/>
    </source>
</evidence>
<keyword evidence="4 7" id="KW-0238">DNA-binding</keyword>
<dbReference type="Pfam" id="PF00072">
    <property type="entry name" value="Response_reg"/>
    <property type="match status" value="1"/>
</dbReference>
<evidence type="ECO:0000259" key="9">
    <source>
        <dbReference type="PROSITE" id="PS51755"/>
    </source>
</evidence>
<dbReference type="SUPFAM" id="SSF52172">
    <property type="entry name" value="CheY-like"/>
    <property type="match status" value="1"/>
</dbReference>
<feature type="domain" description="OmpR/PhoB-type" evidence="9">
    <location>
        <begin position="125"/>
        <end position="220"/>
    </location>
</feature>
<dbReference type="PANTHER" id="PTHR48111:SF1">
    <property type="entry name" value="TWO-COMPONENT RESPONSE REGULATOR ORR33"/>
    <property type="match status" value="1"/>
</dbReference>
<evidence type="ECO:0000313" key="11">
    <source>
        <dbReference type="Proteomes" id="UP000290092"/>
    </source>
</evidence>
<keyword evidence="5" id="KW-0804">Transcription</keyword>
<gene>
    <name evidence="10" type="ORF">CP985_12390</name>
</gene>
<keyword evidence="3" id="KW-0805">Transcription regulation</keyword>
<organism evidence="10 11">
    <name type="scientific">Malaciobacter mytili LMG 24559</name>
    <dbReference type="NCBI Taxonomy" id="1032238"/>
    <lineage>
        <taxon>Bacteria</taxon>
        <taxon>Pseudomonadati</taxon>
        <taxon>Campylobacterota</taxon>
        <taxon>Epsilonproteobacteria</taxon>
        <taxon>Campylobacterales</taxon>
        <taxon>Arcobacteraceae</taxon>
        <taxon>Malaciobacter</taxon>
    </lineage>
</organism>
<dbReference type="GO" id="GO:0006355">
    <property type="term" value="P:regulation of DNA-templated transcription"/>
    <property type="evidence" value="ECO:0007669"/>
    <property type="project" value="InterPro"/>
</dbReference>
<dbReference type="GO" id="GO:0000156">
    <property type="term" value="F:phosphorelay response regulator activity"/>
    <property type="evidence" value="ECO:0007669"/>
    <property type="project" value="TreeGrafter"/>
</dbReference>
<comment type="caution">
    <text evidence="10">The sequence shown here is derived from an EMBL/GenBank/DDBJ whole genome shotgun (WGS) entry which is preliminary data.</text>
</comment>
<evidence type="ECO:0000256" key="6">
    <source>
        <dbReference type="PROSITE-ProRule" id="PRU00169"/>
    </source>
</evidence>
<dbReference type="InterPro" id="IPR016032">
    <property type="entry name" value="Sig_transdc_resp-reg_C-effctor"/>
</dbReference>
<dbReference type="Gene3D" id="3.40.50.2300">
    <property type="match status" value="1"/>
</dbReference>
<dbReference type="EMBL" id="NXID01000054">
    <property type="protein sequence ID" value="RXK13857.1"/>
    <property type="molecule type" value="Genomic_DNA"/>
</dbReference>
<dbReference type="PROSITE" id="PS51755">
    <property type="entry name" value="OMPR_PHOB"/>
    <property type="match status" value="1"/>
</dbReference>
<evidence type="ECO:0000256" key="3">
    <source>
        <dbReference type="ARBA" id="ARBA00023015"/>
    </source>
</evidence>
<dbReference type="KEGG" id="amyt:AMYT_0672"/>
<evidence type="ECO:0000256" key="7">
    <source>
        <dbReference type="PROSITE-ProRule" id="PRU01091"/>
    </source>
</evidence>
<dbReference type="PANTHER" id="PTHR48111">
    <property type="entry name" value="REGULATOR OF RPOS"/>
    <property type="match status" value="1"/>
</dbReference>
<evidence type="ECO:0000259" key="8">
    <source>
        <dbReference type="PROSITE" id="PS50110"/>
    </source>
</evidence>
<keyword evidence="1 6" id="KW-0597">Phosphoprotein</keyword>
<accession>A0AAX2ADJ5</accession>
<dbReference type="CDD" id="cd17536">
    <property type="entry name" value="REC_YesN-like"/>
    <property type="match status" value="1"/>
</dbReference>
<proteinExistence type="predicted"/>
<dbReference type="Proteomes" id="UP000290092">
    <property type="component" value="Unassembled WGS sequence"/>
</dbReference>
<dbReference type="SMART" id="SM00448">
    <property type="entry name" value="REC"/>
    <property type="match status" value="1"/>
</dbReference>
<dbReference type="InterPro" id="IPR039420">
    <property type="entry name" value="WalR-like"/>
</dbReference>
<dbReference type="SMART" id="SM00862">
    <property type="entry name" value="Trans_reg_C"/>
    <property type="match status" value="1"/>
</dbReference>
<dbReference type="AlphaFoldDB" id="A0AAX2ADJ5"/>
<dbReference type="PROSITE" id="PS50110">
    <property type="entry name" value="RESPONSE_REGULATORY"/>
    <property type="match status" value="1"/>
</dbReference>
<dbReference type="Gene3D" id="1.10.10.10">
    <property type="entry name" value="Winged helix-like DNA-binding domain superfamily/Winged helix DNA-binding domain"/>
    <property type="match status" value="1"/>
</dbReference>
<dbReference type="GO" id="GO:0005829">
    <property type="term" value="C:cytosol"/>
    <property type="evidence" value="ECO:0007669"/>
    <property type="project" value="TreeGrafter"/>
</dbReference>
<evidence type="ECO:0000256" key="4">
    <source>
        <dbReference type="ARBA" id="ARBA00023125"/>
    </source>
</evidence>
<dbReference type="InterPro" id="IPR036388">
    <property type="entry name" value="WH-like_DNA-bd_sf"/>
</dbReference>
<evidence type="ECO:0000256" key="5">
    <source>
        <dbReference type="ARBA" id="ARBA00023163"/>
    </source>
</evidence>
<dbReference type="SUPFAM" id="SSF46894">
    <property type="entry name" value="C-terminal effector domain of the bipartite response regulators"/>
    <property type="match status" value="1"/>
</dbReference>
<protein>
    <recommendedName>
        <fullName evidence="12">Two-component system response regulator</fullName>
    </recommendedName>
</protein>
<feature type="domain" description="Response regulatory" evidence="8">
    <location>
        <begin position="2"/>
        <end position="116"/>
    </location>
</feature>
<name>A0AAX2ADJ5_9BACT</name>
<keyword evidence="2" id="KW-0902">Two-component regulatory system</keyword>
<feature type="DNA-binding region" description="OmpR/PhoB-type" evidence="7">
    <location>
        <begin position="125"/>
        <end position="220"/>
    </location>
</feature>
<feature type="modified residue" description="4-aspartylphosphate" evidence="6">
    <location>
        <position position="51"/>
    </location>
</feature>
<dbReference type="GO" id="GO:0000976">
    <property type="term" value="F:transcription cis-regulatory region binding"/>
    <property type="evidence" value="ECO:0007669"/>
    <property type="project" value="TreeGrafter"/>
</dbReference>
<dbReference type="InterPro" id="IPR001789">
    <property type="entry name" value="Sig_transdc_resp-reg_receiver"/>
</dbReference>
<sequence>MKLLFVEDDELLRKSYSVFLEDLFDEIIEAQDGKDGLEKYYKYRPDIIMLDISMPHINGMDVIKEIRKNDNDVTIIILSAHSDKSYLFDAIELNIFKYLVKPLPRSLFKEAIAKAIASRSEHEKNDLIYLDDGFVWDSFNKILKKDNETVDITKNEYKILSKFCNKDIHYFTLMDLFNCIYDYSEEFNENKIMMILKRFRKKTSTKIIKNIYGMGYKFNIINR</sequence>
<evidence type="ECO:0008006" key="12">
    <source>
        <dbReference type="Google" id="ProtNLM"/>
    </source>
</evidence>